<evidence type="ECO:0000256" key="6">
    <source>
        <dbReference type="SAM" id="Phobius"/>
    </source>
</evidence>
<dbReference type="InterPro" id="IPR050833">
    <property type="entry name" value="Poly_Biosynth_Transport"/>
</dbReference>
<evidence type="ECO:0000256" key="4">
    <source>
        <dbReference type="ARBA" id="ARBA00022989"/>
    </source>
</evidence>
<keyword evidence="4 6" id="KW-1133">Transmembrane helix</keyword>
<comment type="subcellular location">
    <subcellularLocation>
        <location evidence="1">Cell membrane</location>
        <topology evidence="1">Multi-pass membrane protein</topology>
    </subcellularLocation>
</comment>
<feature type="transmembrane region" description="Helical" evidence="6">
    <location>
        <begin position="158"/>
        <end position="179"/>
    </location>
</feature>
<protein>
    <submittedName>
        <fullName evidence="7">Colanic acid exporter</fullName>
    </submittedName>
</protein>
<dbReference type="PANTHER" id="PTHR30250">
    <property type="entry name" value="PST FAMILY PREDICTED COLANIC ACID TRANSPORTER"/>
    <property type="match status" value="1"/>
</dbReference>
<evidence type="ECO:0000256" key="5">
    <source>
        <dbReference type="ARBA" id="ARBA00023136"/>
    </source>
</evidence>
<evidence type="ECO:0000313" key="8">
    <source>
        <dbReference type="Proteomes" id="UP000011910"/>
    </source>
</evidence>
<feature type="transmembrane region" description="Helical" evidence="6">
    <location>
        <begin position="396"/>
        <end position="417"/>
    </location>
</feature>
<dbReference type="eggNOG" id="COG2244">
    <property type="taxonomic scope" value="Bacteria"/>
</dbReference>
<dbReference type="EMBL" id="AODQ01000035">
    <property type="protein sequence ID" value="EMR03108.1"/>
    <property type="molecule type" value="Genomic_DNA"/>
</dbReference>
<feature type="transmembrane region" description="Helical" evidence="6">
    <location>
        <begin position="305"/>
        <end position="323"/>
    </location>
</feature>
<comment type="caution">
    <text evidence="7">The sequence shown here is derived from an EMBL/GenBank/DDBJ whole genome shotgun (WGS) entry which is preliminary data.</text>
</comment>
<keyword evidence="8" id="KW-1185">Reference proteome</keyword>
<evidence type="ECO:0000256" key="3">
    <source>
        <dbReference type="ARBA" id="ARBA00022692"/>
    </source>
</evidence>
<dbReference type="Pfam" id="PF13440">
    <property type="entry name" value="Polysacc_synt_3"/>
    <property type="match status" value="1"/>
</dbReference>
<keyword evidence="5 6" id="KW-0472">Membrane</keyword>
<sequence length="450" mass="50859">MKKLFQKIFSSYWFRSGAFKLFERVSLVAFGLFTFYVLVRYTSKEEYGTWSLYITLTTFLELMRAGFVGNGLIRYIGQSTDRASYIRTESAALLLNLILTLITSAIIFASSSYLSGLLNAPLLEPLLWWYGFLNLLMLPLFHLDLMQQANMDFKGSSLGQFALKGSLFVLITAYVLSVPSITMEMLVLVQAISILIGTLVMFIYGRKYLTFRWKTDRAALGELFHFGKYTFGTHVSAIIVKNVDSWMLAYLINPAAVAVYSLAIRVSNIFEVPTNTVSSIVFPQMVKEIKEKGIKAATPLYEKSVALLFALLLPTVLLTLIFAEEIVLLIAEERYADAVPILQITALYGLLLPFNKQVGIMMDSVGDARKNMLFVIRNAVLNIVLNYFLITKFGVMGAALATLTTYFISLVLNQIYINRKYQVSTGNYIRYLGWSYSKAWSFVNQKLKSI</sequence>
<dbReference type="AlphaFoldDB" id="M7N344"/>
<feature type="transmembrane region" description="Helical" evidence="6">
    <location>
        <begin position="93"/>
        <end position="114"/>
    </location>
</feature>
<dbReference type="Proteomes" id="UP000011910">
    <property type="component" value="Unassembled WGS sequence"/>
</dbReference>
<evidence type="ECO:0000313" key="7">
    <source>
        <dbReference type="EMBL" id="EMR03108.1"/>
    </source>
</evidence>
<feature type="transmembrane region" description="Helical" evidence="6">
    <location>
        <begin position="335"/>
        <end position="352"/>
    </location>
</feature>
<evidence type="ECO:0000256" key="2">
    <source>
        <dbReference type="ARBA" id="ARBA00022475"/>
    </source>
</evidence>
<accession>M7N344</accession>
<dbReference type="GO" id="GO:0005886">
    <property type="term" value="C:plasma membrane"/>
    <property type="evidence" value="ECO:0007669"/>
    <property type="project" value="UniProtKB-SubCell"/>
</dbReference>
<reference evidence="7 8" key="1">
    <citation type="journal article" date="2013" name="Genome Announc.">
        <title>Draft Genome Sequence of Cesiribacter andamanensis Strain AMV16T, Isolated from a Soil Sample from a Mud Volcano in the Andaman Islands, India.</title>
        <authorList>
            <person name="Shivaji S."/>
            <person name="Ara S."/>
            <person name="Begum Z."/>
            <person name="Srinivas T.N."/>
            <person name="Singh A."/>
            <person name="Kumar Pinnaka A."/>
        </authorList>
    </citation>
    <scope>NUCLEOTIDE SEQUENCE [LARGE SCALE GENOMIC DNA]</scope>
    <source>
        <strain evidence="7 8">AMV16</strain>
    </source>
</reference>
<dbReference type="STRING" id="1279009.ADICEAN_01767"/>
<dbReference type="PANTHER" id="PTHR30250:SF11">
    <property type="entry name" value="O-ANTIGEN TRANSPORTER-RELATED"/>
    <property type="match status" value="1"/>
</dbReference>
<evidence type="ECO:0000256" key="1">
    <source>
        <dbReference type="ARBA" id="ARBA00004651"/>
    </source>
</evidence>
<gene>
    <name evidence="7" type="ORF">ADICEAN_01767</name>
</gene>
<feature type="transmembrane region" description="Helical" evidence="6">
    <location>
        <begin position="126"/>
        <end position="146"/>
    </location>
</feature>
<dbReference type="OrthoDB" id="650636at2"/>
<name>M7N344_9BACT</name>
<keyword evidence="3 6" id="KW-0812">Transmembrane</keyword>
<keyword evidence="2" id="KW-1003">Cell membrane</keyword>
<proteinExistence type="predicted"/>
<feature type="transmembrane region" description="Helical" evidence="6">
    <location>
        <begin position="50"/>
        <end position="73"/>
    </location>
</feature>
<feature type="transmembrane region" description="Helical" evidence="6">
    <location>
        <begin position="21"/>
        <end position="38"/>
    </location>
</feature>
<feature type="transmembrane region" description="Helical" evidence="6">
    <location>
        <begin position="185"/>
        <end position="204"/>
    </location>
</feature>
<organism evidence="7 8">
    <name type="scientific">Cesiribacter andamanensis AMV16</name>
    <dbReference type="NCBI Taxonomy" id="1279009"/>
    <lineage>
        <taxon>Bacteria</taxon>
        <taxon>Pseudomonadati</taxon>
        <taxon>Bacteroidota</taxon>
        <taxon>Cytophagia</taxon>
        <taxon>Cytophagales</taxon>
        <taxon>Cesiribacteraceae</taxon>
        <taxon>Cesiribacter</taxon>
    </lineage>
</organism>
<dbReference type="RefSeq" id="WP_009195164.1">
    <property type="nucleotide sequence ID" value="NZ_AODQ01000035.1"/>
</dbReference>
<feature type="transmembrane region" description="Helical" evidence="6">
    <location>
        <begin position="372"/>
        <end position="390"/>
    </location>
</feature>